<comment type="caution">
    <text evidence="1">The sequence shown here is derived from an EMBL/GenBank/DDBJ whole genome shotgun (WGS) entry which is preliminary data.</text>
</comment>
<dbReference type="AlphaFoldDB" id="A0A923RK60"/>
<organism evidence="1 2">
    <name type="scientific">Ornithinibacillus hominis</name>
    <dbReference type="NCBI Taxonomy" id="2763055"/>
    <lineage>
        <taxon>Bacteria</taxon>
        <taxon>Bacillati</taxon>
        <taxon>Bacillota</taxon>
        <taxon>Bacilli</taxon>
        <taxon>Bacillales</taxon>
        <taxon>Bacillaceae</taxon>
        <taxon>Ornithinibacillus</taxon>
    </lineage>
</organism>
<protein>
    <submittedName>
        <fullName evidence="1">Uncharacterized protein</fullName>
    </submittedName>
</protein>
<evidence type="ECO:0000313" key="1">
    <source>
        <dbReference type="EMBL" id="MBC5638599.1"/>
    </source>
</evidence>
<sequence length="62" mass="6440">MQTKGKWLPILASVGVGAATYYTMTKNNQNFGQAISKMLPFVAGMSGNGGGNTQKLGPFGMA</sequence>
<proteinExistence type="predicted"/>
<name>A0A923RK60_9BACI</name>
<reference evidence="1" key="1">
    <citation type="submission" date="2020-08" db="EMBL/GenBank/DDBJ databases">
        <title>Genome public.</title>
        <authorList>
            <person name="Liu C."/>
            <person name="Sun Q."/>
        </authorList>
    </citation>
    <scope>NUCLEOTIDE SEQUENCE</scope>
    <source>
        <strain evidence="1">BX22</strain>
    </source>
</reference>
<gene>
    <name evidence="1" type="ORF">H8S33_17650</name>
</gene>
<dbReference type="RefSeq" id="WP_186871300.1">
    <property type="nucleotide sequence ID" value="NZ_JACOOL010000018.1"/>
</dbReference>
<accession>A0A923RK60</accession>
<dbReference type="Proteomes" id="UP000637359">
    <property type="component" value="Unassembled WGS sequence"/>
</dbReference>
<evidence type="ECO:0000313" key="2">
    <source>
        <dbReference type="Proteomes" id="UP000637359"/>
    </source>
</evidence>
<keyword evidence="2" id="KW-1185">Reference proteome</keyword>
<dbReference type="EMBL" id="JACOOL010000018">
    <property type="protein sequence ID" value="MBC5638599.1"/>
    <property type="molecule type" value="Genomic_DNA"/>
</dbReference>